<protein>
    <submittedName>
        <fullName evidence="1">Uncharacterized protein</fullName>
    </submittedName>
</protein>
<accession>A0A4C1SRR2</accession>
<sequence length="93" mass="10297">MAKVKGLVSLYSSRYQMCTCGFYGRRAFTAHAPYRPAAKAYVITPAQPAEALARYKPYNLKALERERYNSSFLDIDHGVSGAGALRMRSSSSP</sequence>
<organism evidence="1 2">
    <name type="scientific">Eumeta variegata</name>
    <name type="common">Bagworm moth</name>
    <name type="synonym">Eumeta japonica</name>
    <dbReference type="NCBI Taxonomy" id="151549"/>
    <lineage>
        <taxon>Eukaryota</taxon>
        <taxon>Metazoa</taxon>
        <taxon>Ecdysozoa</taxon>
        <taxon>Arthropoda</taxon>
        <taxon>Hexapoda</taxon>
        <taxon>Insecta</taxon>
        <taxon>Pterygota</taxon>
        <taxon>Neoptera</taxon>
        <taxon>Endopterygota</taxon>
        <taxon>Lepidoptera</taxon>
        <taxon>Glossata</taxon>
        <taxon>Ditrysia</taxon>
        <taxon>Tineoidea</taxon>
        <taxon>Psychidae</taxon>
        <taxon>Oiketicinae</taxon>
        <taxon>Eumeta</taxon>
    </lineage>
</organism>
<gene>
    <name evidence="1" type="ORF">EVAR_74794_1</name>
</gene>
<evidence type="ECO:0000313" key="1">
    <source>
        <dbReference type="EMBL" id="GBP04027.1"/>
    </source>
</evidence>
<reference evidence="1 2" key="1">
    <citation type="journal article" date="2019" name="Commun. Biol.">
        <title>The bagworm genome reveals a unique fibroin gene that provides high tensile strength.</title>
        <authorList>
            <person name="Kono N."/>
            <person name="Nakamura H."/>
            <person name="Ohtoshi R."/>
            <person name="Tomita M."/>
            <person name="Numata K."/>
            <person name="Arakawa K."/>
        </authorList>
    </citation>
    <scope>NUCLEOTIDE SEQUENCE [LARGE SCALE GENOMIC DNA]</scope>
</reference>
<evidence type="ECO:0000313" key="2">
    <source>
        <dbReference type="Proteomes" id="UP000299102"/>
    </source>
</evidence>
<dbReference type="EMBL" id="BGZK01000012">
    <property type="protein sequence ID" value="GBP04027.1"/>
    <property type="molecule type" value="Genomic_DNA"/>
</dbReference>
<dbReference type="Proteomes" id="UP000299102">
    <property type="component" value="Unassembled WGS sequence"/>
</dbReference>
<dbReference type="AlphaFoldDB" id="A0A4C1SRR2"/>
<name>A0A4C1SRR2_EUMVA</name>
<comment type="caution">
    <text evidence="1">The sequence shown here is derived from an EMBL/GenBank/DDBJ whole genome shotgun (WGS) entry which is preliminary data.</text>
</comment>
<proteinExistence type="predicted"/>
<keyword evidence="2" id="KW-1185">Reference proteome</keyword>